<organism evidence="2">
    <name type="scientific">marine sediment metagenome</name>
    <dbReference type="NCBI Taxonomy" id="412755"/>
    <lineage>
        <taxon>unclassified sequences</taxon>
        <taxon>metagenomes</taxon>
        <taxon>ecological metagenomes</taxon>
    </lineage>
</organism>
<evidence type="ECO:0000313" key="2">
    <source>
        <dbReference type="EMBL" id="KKM12238.1"/>
    </source>
</evidence>
<sequence>MNLGWVKLHRKLSDNKLWTSEPFTRGQAWVDMLMLANHKEDFFYVRGNRVTVQRGQLGWSQLGLSKRWSWSRGKTKRFLNELEIDQQIVQQNNFISSLIIIVNYEQYQGDGQQTVQRTDSRRTADGQQTDTNKNVKNDKKEKNVKKKNKDSVCFIKPSLEEVRQYITEKGYNIDPETFIAHYESNGWKVGRNAMKSWKSACVTWSKNPKKDEGKFIWWNIYPKRNGKRVGKADTFVRWAKVKEFDYEDMMTATRNYAASDEMAKDPERFFKLDKGNLPYWREWMEPATPDKQSDKGEWYE</sequence>
<dbReference type="EMBL" id="LAZR01015468">
    <property type="protein sequence ID" value="KKM12238.1"/>
    <property type="molecule type" value="Genomic_DNA"/>
</dbReference>
<proteinExistence type="predicted"/>
<evidence type="ECO:0000256" key="1">
    <source>
        <dbReference type="SAM" id="MobiDB-lite"/>
    </source>
</evidence>
<name>A0A0F9HCW1_9ZZZZ</name>
<feature type="region of interest" description="Disordered" evidence="1">
    <location>
        <begin position="112"/>
        <end position="147"/>
    </location>
</feature>
<accession>A0A0F9HCW1</accession>
<comment type="caution">
    <text evidence="2">The sequence shown here is derived from an EMBL/GenBank/DDBJ whole genome shotgun (WGS) entry which is preliminary data.</text>
</comment>
<gene>
    <name evidence="2" type="ORF">LCGC14_1720260</name>
</gene>
<reference evidence="2" key="1">
    <citation type="journal article" date="2015" name="Nature">
        <title>Complex archaea that bridge the gap between prokaryotes and eukaryotes.</title>
        <authorList>
            <person name="Spang A."/>
            <person name="Saw J.H."/>
            <person name="Jorgensen S.L."/>
            <person name="Zaremba-Niedzwiedzka K."/>
            <person name="Martijn J."/>
            <person name="Lind A.E."/>
            <person name="van Eijk R."/>
            <person name="Schleper C."/>
            <person name="Guy L."/>
            <person name="Ettema T.J."/>
        </authorList>
    </citation>
    <scope>NUCLEOTIDE SEQUENCE</scope>
</reference>
<protein>
    <submittedName>
        <fullName evidence="2">Uncharacterized protein</fullName>
    </submittedName>
</protein>
<dbReference type="AlphaFoldDB" id="A0A0F9HCW1"/>